<keyword evidence="6" id="KW-0676">Redox-active center</keyword>
<evidence type="ECO:0000256" key="7">
    <source>
        <dbReference type="ARBA" id="ARBA00032824"/>
    </source>
</evidence>
<protein>
    <recommendedName>
        <fullName evidence="1">thioredoxin-dependent peroxiredoxin</fullName>
        <ecNumber evidence="1">1.11.1.24</ecNumber>
    </recommendedName>
    <alternativeName>
        <fullName evidence="7">Thioredoxin peroxidase</fullName>
    </alternativeName>
</protein>
<evidence type="ECO:0000256" key="1">
    <source>
        <dbReference type="ARBA" id="ARBA00013017"/>
    </source>
</evidence>
<keyword evidence="10" id="KW-0732">Signal</keyword>
<dbReference type="CDD" id="cd03017">
    <property type="entry name" value="PRX_BCP"/>
    <property type="match status" value="1"/>
</dbReference>
<evidence type="ECO:0000259" key="11">
    <source>
        <dbReference type="PROSITE" id="PS51352"/>
    </source>
</evidence>
<feature type="signal peptide" evidence="10">
    <location>
        <begin position="1"/>
        <end position="18"/>
    </location>
</feature>
<sequence>MVNHIGFLLAPLALRISSLSIKSQRFSSTCLTSTTHHSFFRISRRPVLHRSLISMSSTPISVGDVAPDFTSTSQSNTPWTLSSVTPSKHVVLYSYPKDDTPGCTKQVCKFNDSIELFDKLDAAIVGVSADADHTQFINKYGLKFIK</sequence>
<comment type="catalytic activity">
    <reaction evidence="9">
        <text>a hydroperoxide + [thioredoxin]-dithiol = an alcohol + [thioredoxin]-disulfide + H2O</text>
        <dbReference type="Rhea" id="RHEA:62620"/>
        <dbReference type="Rhea" id="RHEA-COMP:10698"/>
        <dbReference type="Rhea" id="RHEA-COMP:10700"/>
        <dbReference type="ChEBI" id="CHEBI:15377"/>
        <dbReference type="ChEBI" id="CHEBI:29950"/>
        <dbReference type="ChEBI" id="CHEBI:30879"/>
        <dbReference type="ChEBI" id="CHEBI:35924"/>
        <dbReference type="ChEBI" id="CHEBI:50058"/>
        <dbReference type="EC" id="1.11.1.24"/>
    </reaction>
</comment>
<dbReference type="GO" id="GO:0045454">
    <property type="term" value="P:cell redox homeostasis"/>
    <property type="evidence" value="ECO:0007669"/>
    <property type="project" value="TreeGrafter"/>
</dbReference>
<dbReference type="GO" id="GO:0005737">
    <property type="term" value="C:cytoplasm"/>
    <property type="evidence" value="ECO:0007669"/>
    <property type="project" value="TreeGrafter"/>
</dbReference>
<reference evidence="12" key="1">
    <citation type="submission" date="2021-01" db="EMBL/GenBank/DDBJ databases">
        <authorList>
            <person name="Corre E."/>
            <person name="Pelletier E."/>
            <person name="Niang G."/>
            <person name="Scheremetjew M."/>
            <person name="Finn R."/>
            <person name="Kale V."/>
            <person name="Holt S."/>
            <person name="Cochrane G."/>
            <person name="Meng A."/>
            <person name="Brown T."/>
            <person name="Cohen L."/>
        </authorList>
    </citation>
    <scope>NUCLEOTIDE SEQUENCE</scope>
    <source>
        <strain evidence="12">CCMP3278</strain>
    </source>
</reference>
<gene>
    <name evidence="12" type="ORF">TOLI1172_LOCUS3727</name>
</gene>
<evidence type="ECO:0000256" key="5">
    <source>
        <dbReference type="ARBA" id="ARBA00023157"/>
    </source>
</evidence>
<dbReference type="Pfam" id="PF00578">
    <property type="entry name" value="AhpC-TSA"/>
    <property type="match status" value="1"/>
</dbReference>
<evidence type="ECO:0000256" key="6">
    <source>
        <dbReference type="ARBA" id="ARBA00023284"/>
    </source>
</evidence>
<keyword evidence="3" id="KW-0049">Antioxidant</keyword>
<keyword evidence="4" id="KW-0560">Oxidoreductase</keyword>
<dbReference type="PANTHER" id="PTHR42801:SF4">
    <property type="entry name" value="AHPC_TSA FAMILY PROTEIN"/>
    <property type="match status" value="1"/>
</dbReference>
<accession>A0A7S0ZEL0</accession>
<evidence type="ECO:0000256" key="4">
    <source>
        <dbReference type="ARBA" id="ARBA00023002"/>
    </source>
</evidence>
<keyword evidence="5" id="KW-1015">Disulfide bond</keyword>
<dbReference type="PANTHER" id="PTHR42801">
    <property type="entry name" value="THIOREDOXIN-DEPENDENT PEROXIDE REDUCTASE"/>
    <property type="match status" value="1"/>
</dbReference>
<evidence type="ECO:0000256" key="9">
    <source>
        <dbReference type="ARBA" id="ARBA00049091"/>
    </source>
</evidence>
<name>A0A7S0ZEL0_9RHOD</name>
<comment type="similarity">
    <text evidence="8">Belongs to the peroxiredoxin family. BCP/PrxQ subfamily.</text>
</comment>
<dbReference type="InterPro" id="IPR013766">
    <property type="entry name" value="Thioredoxin_domain"/>
</dbReference>
<dbReference type="InterPro" id="IPR036249">
    <property type="entry name" value="Thioredoxin-like_sf"/>
</dbReference>
<evidence type="ECO:0000256" key="3">
    <source>
        <dbReference type="ARBA" id="ARBA00022862"/>
    </source>
</evidence>
<dbReference type="EMBL" id="HBFP01005259">
    <property type="protein sequence ID" value="CAD8819338.1"/>
    <property type="molecule type" value="Transcribed_RNA"/>
</dbReference>
<keyword evidence="2" id="KW-0575">Peroxidase</keyword>
<evidence type="ECO:0000313" key="12">
    <source>
        <dbReference type="EMBL" id="CAD8819338.1"/>
    </source>
</evidence>
<dbReference type="SUPFAM" id="SSF52833">
    <property type="entry name" value="Thioredoxin-like"/>
    <property type="match status" value="1"/>
</dbReference>
<dbReference type="PROSITE" id="PS51352">
    <property type="entry name" value="THIOREDOXIN_2"/>
    <property type="match status" value="1"/>
</dbReference>
<dbReference type="AlphaFoldDB" id="A0A7S0ZEL0"/>
<organism evidence="12">
    <name type="scientific">Timspurckia oligopyrenoides</name>
    <dbReference type="NCBI Taxonomy" id="708627"/>
    <lineage>
        <taxon>Eukaryota</taxon>
        <taxon>Rhodophyta</taxon>
        <taxon>Bangiophyceae</taxon>
        <taxon>Porphyridiales</taxon>
        <taxon>Porphyridiaceae</taxon>
        <taxon>Timspurckia</taxon>
    </lineage>
</organism>
<evidence type="ECO:0000256" key="8">
    <source>
        <dbReference type="ARBA" id="ARBA00038489"/>
    </source>
</evidence>
<feature type="chain" id="PRO_5030969247" description="thioredoxin-dependent peroxiredoxin" evidence="10">
    <location>
        <begin position="19"/>
        <end position="146"/>
    </location>
</feature>
<dbReference type="InterPro" id="IPR000866">
    <property type="entry name" value="AhpC/TSA"/>
</dbReference>
<feature type="domain" description="Thioredoxin" evidence="11">
    <location>
        <begin position="60"/>
        <end position="146"/>
    </location>
</feature>
<dbReference type="Gene3D" id="3.40.30.10">
    <property type="entry name" value="Glutaredoxin"/>
    <property type="match status" value="1"/>
</dbReference>
<evidence type="ECO:0000256" key="10">
    <source>
        <dbReference type="SAM" id="SignalP"/>
    </source>
</evidence>
<dbReference type="InterPro" id="IPR050924">
    <property type="entry name" value="Peroxiredoxin_BCP/PrxQ"/>
</dbReference>
<proteinExistence type="inferred from homology"/>
<dbReference type="GO" id="GO:0008379">
    <property type="term" value="F:thioredoxin peroxidase activity"/>
    <property type="evidence" value="ECO:0007669"/>
    <property type="project" value="TreeGrafter"/>
</dbReference>
<dbReference type="EC" id="1.11.1.24" evidence="1"/>
<dbReference type="GO" id="GO:0034599">
    <property type="term" value="P:cellular response to oxidative stress"/>
    <property type="evidence" value="ECO:0007669"/>
    <property type="project" value="TreeGrafter"/>
</dbReference>
<evidence type="ECO:0000256" key="2">
    <source>
        <dbReference type="ARBA" id="ARBA00022559"/>
    </source>
</evidence>